<reference evidence="1 2" key="1">
    <citation type="submission" date="2022-07" db="EMBL/GenBank/DDBJ databases">
        <title>Mucilaginibacter sp. JC4.</title>
        <authorList>
            <person name="Le V."/>
            <person name="Ko S.-R."/>
            <person name="Ahn C.-Y."/>
            <person name="Oh H.-M."/>
        </authorList>
    </citation>
    <scope>NUCLEOTIDE SEQUENCE [LARGE SCALE GENOMIC DNA]</scope>
    <source>
        <strain evidence="1 2">JC4</strain>
    </source>
</reference>
<dbReference type="Proteomes" id="UP001204376">
    <property type="component" value="Unassembled WGS sequence"/>
</dbReference>
<dbReference type="EMBL" id="JANHOH010000007">
    <property type="protein sequence ID" value="MCQ6960471.1"/>
    <property type="molecule type" value="Genomic_DNA"/>
</dbReference>
<accession>A0ABT1T891</accession>
<proteinExistence type="predicted"/>
<organism evidence="1 2">
    <name type="scientific">Mucilaginibacter aquariorum</name>
    <dbReference type="NCBI Taxonomy" id="2967225"/>
    <lineage>
        <taxon>Bacteria</taxon>
        <taxon>Pseudomonadati</taxon>
        <taxon>Bacteroidota</taxon>
        <taxon>Sphingobacteriia</taxon>
        <taxon>Sphingobacteriales</taxon>
        <taxon>Sphingobacteriaceae</taxon>
        <taxon>Mucilaginibacter</taxon>
    </lineage>
</organism>
<evidence type="ECO:0000313" key="1">
    <source>
        <dbReference type="EMBL" id="MCQ6960471.1"/>
    </source>
</evidence>
<protein>
    <recommendedName>
        <fullName evidence="3">Outer membrane protein beta-barrel domain-containing protein</fullName>
    </recommendedName>
</protein>
<dbReference type="RefSeq" id="WP_256540650.1">
    <property type="nucleotide sequence ID" value="NZ_JANHOH010000007.1"/>
</dbReference>
<comment type="caution">
    <text evidence="1">The sequence shown here is derived from an EMBL/GenBank/DDBJ whole genome shotgun (WGS) entry which is preliminary data.</text>
</comment>
<gene>
    <name evidence="1" type="ORF">NPE20_21000</name>
</gene>
<name>A0ABT1T891_9SPHI</name>
<evidence type="ECO:0008006" key="3">
    <source>
        <dbReference type="Google" id="ProtNLM"/>
    </source>
</evidence>
<sequence length="544" mass="61803">MKKVLLLLSMVLISEYGFSQTYSQTFILCDKSYTVSTAIQLDKSINVSLIKSIKLNPSDTARTYTVKNPALDDFAKTFSESFSTYFGDSACRTPVKTEELQGIGRNIFFNMLRANTDNTAPEAGVLKLYSTARYEEDTTVNTSHPIHKDTTPGKKNDTVAPGKIIKMIFEVKDGYLENIKVYINIKDIEYIFTNLYGIGISNVKNIKAFPQTCLYSLPNATGKAYKVSAANVFNYDYAIDLNRRDYSPQDIRSQLNGGETLTLYKDETSKLFEAQIYTDFLGLNENKPNGLIQVEASKKINISTVQKLVPRPFFLLAHSIGSFQYISPNITLSKIEQHRRSLVLSDLDSLRLNPGGNDTTKLNSNLHRYTTLLNLYQYQTFSAGVDLNLITFANHDLKYTFYLNLGAKLGLTSVTDSLTKINDNVITKTGLISNYTVTTLQWYPSVSMLFSPEGRFNFVLSDKVMHIRAYNSKFEQLSFDKLNNKKFTIPTHSWLNIFEMLMTVRVNADSKLFGRLRYNYELKNMNENFAQVQVGYSTYILGRR</sequence>
<keyword evidence="2" id="KW-1185">Reference proteome</keyword>
<evidence type="ECO:0000313" key="2">
    <source>
        <dbReference type="Proteomes" id="UP001204376"/>
    </source>
</evidence>